<gene>
    <name evidence="1" type="ORF">UFOVP755_34</name>
</gene>
<sequence>MLHSIIPQLKVLPLVENVQQQSENVLIIPKKYPKGYKEEKCQEPCTATFLLTCSGEYGETRLTIVGSTEDYNSRLLGYKNPQTFTRFRDGKVFTIGDKIEIGSDEFISLVANAIKYLYGMSFMK</sequence>
<dbReference type="EMBL" id="LR798356">
    <property type="protein sequence ID" value="CAB5226035.1"/>
    <property type="molecule type" value="Genomic_DNA"/>
</dbReference>
<name>A0A6J7X5X8_9CAUD</name>
<proteinExistence type="predicted"/>
<accession>A0A6J7X5X8</accession>
<evidence type="ECO:0000313" key="1">
    <source>
        <dbReference type="EMBL" id="CAB5226035.1"/>
    </source>
</evidence>
<protein>
    <submittedName>
        <fullName evidence="1">Uncharacterized protein</fullName>
    </submittedName>
</protein>
<organism evidence="1">
    <name type="scientific">uncultured Caudovirales phage</name>
    <dbReference type="NCBI Taxonomy" id="2100421"/>
    <lineage>
        <taxon>Viruses</taxon>
        <taxon>Duplodnaviria</taxon>
        <taxon>Heunggongvirae</taxon>
        <taxon>Uroviricota</taxon>
        <taxon>Caudoviricetes</taxon>
        <taxon>Peduoviridae</taxon>
        <taxon>Maltschvirus</taxon>
        <taxon>Maltschvirus maltsch</taxon>
    </lineage>
</organism>
<reference evidence="1" key="1">
    <citation type="submission" date="2020-05" db="EMBL/GenBank/DDBJ databases">
        <authorList>
            <person name="Chiriac C."/>
            <person name="Salcher M."/>
            <person name="Ghai R."/>
            <person name="Kavagutti S V."/>
        </authorList>
    </citation>
    <scope>NUCLEOTIDE SEQUENCE</scope>
</reference>